<accession>A0AA35U0Y5</accession>
<dbReference type="Pfam" id="PF00690">
    <property type="entry name" value="Cation_ATPase_N"/>
    <property type="match status" value="1"/>
</dbReference>
<dbReference type="SMART" id="SM00831">
    <property type="entry name" value="Cation_ATPase_N"/>
    <property type="match status" value="1"/>
</dbReference>
<feature type="domain" description="Cation-transporting P-type ATPase N-terminal" evidence="4">
    <location>
        <begin position="22"/>
        <end position="96"/>
    </location>
</feature>
<proteinExistence type="predicted"/>
<dbReference type="PRINTS" id="PR00121">
    <property type="entry name" value="NAKATPASE"/>
</dbReference>
<keyword evidence="3" id="KW-0472">Membrane</keyword>
<dbReference type="InterPro" id="IPR050510">
    <property type="entry name" value="Cation_transp_ATPase_P-type"/>
</dbReference>
<dbReference type="GO" id="GO:1902600">
    <property type="term" value="P:proton transmembrane transport"/>
    <property type="evidence" value="ECO:0007669"/>
    <property type="project" value="TreeGrafter"/>
</dbReference>
<dbReference type="SUPFAM" id="SSF81665">
    <property type="entry name" value="Calcium ATPase, transmembrane domain M"/>
    <property type="match status" value="1"/>
</dbReference>
<evidence type="ECO:0000313" key="5">
    <source>
        <dbReference type="EMBL" id="CAI8056677.1"/>
    </source>
</evidence>
<protein>
    <submittedName>
        <fullName evidence="5">Sodium/potassium-transporting ATPase subunit alpha</fullName>
    </submittedName>
</protein>
<dbReference type="GO" id="GO:0006883">
    <property type="term" value="P:intracellular sodium ion homeostasis"/>
    <property type="evidence" value="ECO:0007669"/>
    <property type="project" value="TreeGrafter"/>
</dbReference>
<gene>
    <name evidence="5" type="ORF">GBAR_LOCUS30879</name>
</gene>
<dbReference type="InterPro" id="IPR004014">
    <property type="entry name" value="ATPase_P-typ_cation-transptr_N"/>
</dbReference>
<comment type="caution">
    <text evidence="5">The sequence shown here is derived from an EMBL/GenBank/DDBJ whole genome shotgun (WGS) entry which is preliminary data.</text>
</comment>
<dbReference type="GO" id="GO:1990573">
    <property type="term" value="P:potassium ion import across plasma membrane"/>
    <property type="evidence" value="ECO:0007669"/>
    <property type="project" value="TreeGrafter"/>
</dbReference>
<dbReference type="AlphaFoldDB" id="A0AA35U0Y5"/>
<sequence>MKLRGRHPEKNVEELKEEICMDDHTIPMEELLCRLETSLDKGLSQNVAVERLNRDGINALTPPMETPEIIKFLKQLFGGFSLLLWFGSVLCFFAYTLEEVTSSAPKDYLYLGIVLAVVVCVTGLFSYYQEAKSARIMKSFSKMVPQETMVLRDGKHLNMEVENLVVGDVVNVKCG</sequence>
<dbReference type="PANTHER" id="PTHR43294">
    <property type="entry name" value="SODIUM/POTASSIUM-TRANSPORTING ATPASE SUBUNIT ALPHA"/>
    <property type="match status" value="1"/>
</dbReference>
<dbReference type="Proteomes" id="UP001174909">
    <property type="component" value="Unassembled WGS sequence"/>
</dbReference>
<evidence type="ECO:0000313" key="6">
    <source>
        <dbReference type="Proteomes" id="UP001174909"/>
    </source>
</evidence>
<dbReference type="InterPro" id="IPR023298">
    <property type="entry name" value="ATPase_P-typ_TM_dom_sf"/>
</dbReference>
<evidence type="ECO:0000259" key="4">
    <source>
        <dbReference type="SMART" id="SM00831"/>
    </source>
</evidence>
<feature type="transmembrane region" description="Helical" evidence="3">
    <location>
        <begin position="76"/>
        <end position="96"/>
    </location>
</feature>
<keyword evidence="3" id="KW-1133">Transmembrane helix</keyword>
<keyword evidence="6" id="KW-1185">Reference proteome</keyword>
<keyword evidence="2" id="KW-1003">Cell membrane</keyword>
<dbReference type="PANTHER" id="PTHR43294:SF21">
    <property type="entry name" value="CATION TRANSPORTING ATPASE"/>
    <property type="match status" value="1"/>
</dbReference>
<feature type="transmembrane region" description="Helical" evidence="3">
    <location>
        <begin position="108"/>
        <end position="128"/>
    </location>
</feature>
<organism evidence="5 6">
    <name type="scientific">Geodia barretti</name>
    <name type="common">Barrett's horny sponge</name>
    <dbReference type="NCBI Taxonomy" id="519541"/>
    <lineage>
        <taxon>Eukaryota</taxon>
        <taxon>Metazoa</taxon>
        <taxon>Porifera</taxon>
        <taxon>Demospongiae</taxon>
        <taxon>Heteroscleromorpha</taxon>
        <taxon>Tetractinellida</taxon>
        <taxon>Astrophorina</taxon>
        <taxon>Geodiidae</taxon>
        <taxon>Geodia</taxon>
    </lineage>
</organism>
<dbReference type="EMBL" id="CASHTH010004383">
    <property type="protein sequence ID" value="CAI8056677.1"/>
    <property type="molecule type" value="Genomic_DNA"/>
</dbReference>
<name>A0AA35U0Y5_GEOBA</name>
<reference evidence="5" key="1">
    <citation type="submission" date="2023-03" db="EMBL/GenBank/DDBJ databases">
        <authorList>
            <person name="Steffen K."/>
            <person name="Cardenas P."/>
        </authorList>
    </citation>
    <scope>NUCLEOTIDE SEQUENCE</scope>
</reference>
<evidence type="ECO:0000256" key="1">
    <source>
        <dbReference type="ARBA" id="ARBA00004651"/>
    </source>
</evidence>
<feature type="non-terminal residue" evidence="5">
    <location>
        <position position="175"/>
    </location>
</feature>
<dbReference type="Gene3D" id="1.20.1110.10">
    <property type="entry name" value="Calcium-transporting ATPase, transmembrane domain"/>
    <property type="match status" value="1"/>
</dbReference>
<evidence type="ECO:0000256" key="3">
    <source>
        <dbReference type="SAM" id="Phobius"/>
    </source>
</evidence>
<evidence type="ECO:0000256" key="2">
    <source>
        <dbReference type="ARBA" id="ARBA00022475"/>
    </source>
</evidence>
<dbReference type="GO" id="GO:0005886">
    <property type="term" value="C:plasma membrane"/>
    <property type="evidence" value="ECO:0007669"/>
    <property type="project" value="UniProtKB-SubCell"/>
</dbReference>
<dbReference type="Gene3D" id="2.70.150.10">
    <property type="entry name" value="Calcium-transporting ATPase, cytoplasmic transduction domain A"/>
    <property type="match status" value="1"/>
</dbReference>
<dbReference type="GO" id="GO:0005391">
    <property type="term" value="F:P-type sodium:potassium-exchanging transporter activity"/>
    <property type="evidence" value="ECO:0007669"/>
    <property type="project" value="TreeGrafter"/>
</dbReference>
<dbReference type="GO" id="GO:0030007">
    <property type="term" value="P:intracellular potassium ion homeostasis"/>
    <property type="evidence" value="ECO:0007669"/>
    <property type="project" value="TreeGrafter"/>
</dbReference>
<comment type="subcellular location">
    <subcellularLocation>
        <location evidence="1">Cell membrane</location>
        <topology evidence="1">Multi-pass membrane protein</topology>
    </subcellularLocation>
</comment>
<keyword evidence="3" id="KW-0812">Transmembrane</keyword>
<dbReference type="GO" id="GO:0036376">
    <property type="term" value="P:sodium ion export across plasma membrane"/>
    <property type="evidence" value="ECO:0007669"/>
    <property type="project" value="TreeGrafter"/>
</dbReference>